<dbReference type="AlphaFoldDB" id="A0A8D8VD09"/>
<dbReference type="EMBL" id="HBUF01360665">
    <property type="protein sequence ID" value="CAG6720532.1"/>
    <property type="molecule type" value="Transcribed_RNA"/>
</dbReference>
<organism evidence="1">
    <name type="scientific">Cacopsylla melanoneura</name>
    <dbReference type="NCBI Taxonomy" id="428564"/>
    <lineage>
        <taxon>Eukaryota</taxon>
        <taxon>Metazoa</taxon>
        <taxon>Ecdysozoa</taxon>
        <taxon>Arthropoda</taxon>
        <taxon>Hexapoda</taxon>
        <taxon>Insecta</taxon>
        <taxon>Pterygota</taxon>
        <taxon>Neoptera</taxon>
        <taxon>Paraneoptera</taxon>
        <taxon>Hemiptera</taxon>
        <taxon>Sternorrhyncha</taxon>
        <taxon>Psylloidea</taxon>
        <taxon>Psyllidae</taxon>
        <taxon>Psyllinae</taxon>
        <taxon>Cacopsylla</taxon>
    </lineage>
</organism>
<reference evidence="1" key="1">
    <citation type="submission" date="2021-05" db="EMBL/GenBank/DDBJ databases">
        <authorList>
            <person name="Alioto T."/>
            <person name="Alioto T."/>
            <person name="Gomez Garrido J."/>
        </authorList>
    </citation>
    <scope>NUCLEOTIDE SEQUENCE</scope>
</reference>
<evidence type="ECO:0000313" key="1">
    <source>
        <dbReference type="EMBL" id="CAG6720532.1"/>
    </source>
</evidence>
<name>A0A8D8VD09_9HEMI</name>
<proteinExistence type="predicted"/>
<evidence type="ECO:0008006" key="2">
    <source>
        <dbReference type="Google" id="ProtNLM"/>
    </source>
</evidence>
<dbReference type="PANTHER" id="PTHR33332">
    <property type="entry name" value="REVERSE TRANSCRIPTASE DOMAIN-CONTAINING PROTEIN"/>
    <property type="match status" value="1"/>
</dbReference>
<sequence>MYADDALLCYATNNWTDTYNKAEQDLTNVAMWYTNMCLKINLMKSNYMTFSANKTGQPTNMTLTIHDRLTNTDQTLTKVTCTRYLGVILDQHLRFKEHVNYINKKIRYLMYIFNSLKNICSQRIIRMIYFGLAQSLIQYCLVIWGGSYQNVIDPLRRTQNILLRIILKKDRMTHAKILYDTFKVPPLTDLYIYKLLFFSVKHAEKWTFPVHAHNTRQKHHTQITRTNLSLIRTHFIYLGEQAYNILPAEIKMINNKNSLKSALKKFLENVENKNKVIEIIN</sequence>
<accession>A0A8D8VD09</accession>
<protein>
    <recommendedName>
        <fullName evidence="2">Reverse transcriptase domain-containing protein</fullName>
    </recommendedName>
</protein>